<name>A0A0W7WX34_9ACTN</name>
<evidence type="ECO:0000313" key="2">
    <source>
        <dbReference type="EMBL" id="KUF15063.1"/>
    </source>
</evidence>
<feature type="transmembrane region" description="Helical" evidence="1">
    <location>
        <begin position="33"/>
        <end position="52"/>
    </location>
</feature>
<dbReference type="AlphaFoldDB" id="A0A0W7WX34"/>
<keyword evidence="3" id="KW-1185">Reference proteome</keyword>
<protein>
    <submittedName>
        <fullName evidence="2">Uncharacterized protein</fullName>
    </submittedName>
</protein>
<organism evidence="2 3">
    <name type="scientific">Streptomyces silvensis</name>
    <dbReference type="NCBI Taxonomy" id="1765722"/>
    <lineage>
        <taxon>Bacteria</taxon>
        <taxon>Bacillati</taxon>
        <taxon>Actinomycetota</taxon>
        <taxon>Actinomycetes</taxon>
        <taxon>Kitasatosporales</taxon>
        <taxon>Streptomycetaceae</taxon>
        <taxon>Streptomyces</taxon>
    </lineage>
</organism>
<evidence type="ECO:0000313" key="3">
    <source>
        <dbReference type="Proteomes" id="UP000054804"/>
    </source>
</evidence>
<sequence length="63" mass="6681">MAVVVLAVCGSILALLWIGGPRALDAVSQTVGLVAAIVTLATVIGGVAVPRCRCRNRRRQRRR</sequence>
<gene>
    <name evidence="2" type="ORF">AT728_26715</name>
</gene>
<reference evidence="2 3" key="1">
    <citation type="submission" date="2015-12" db="EMBL/GenBank/DDBJ databases">
        <title>Draft genome sequence of Streptomyces silvensis ATCC 53525, a producer of novel hormone antagonists.</title>
        <authorList>
            <person name="Johnston C.W."/>
            <person name="Li Y."/>
            <person name="Magarvey N.A."/>
        </authorList>
    </citation>
    <scope>NUCLEOTIDE SEQUENCE [LARGE SCALE GENOMIC DNA]</scope>
    <source>
        <strain evidence="2 3">ATCC 53525</strain>
    </source>
</reference>
<evidence type="ECO:0000256" key="1">
    <source>
        <dbReference type="SAM" id="Phobius"/>
    </source>
</evidence>
<proteinExistence type="predicted"/>
<dbReference type="Proteomes" id="UP000054804">
    <property type="component" value="Unassembled WGS sequence"/>
</dbReference>
<comment type="caution">
    <text evidence="2">The sequence shown here is derived from an EMBL/GenBank/DDBJ whole genome shotgun (WGS) entry which is preliminary data.</text>
</comment>
<keyword evidence="1" id="KW-1133">Transmembrane helix</keyword>
<accession>A0A0W7WX34</accession>
<dbReference type="EMBL" id="LOCL01000048">
    <property type="protein sequence ID" value="KUF15063.1"/>
    <property type="molecule type" value="Genomic_DNA"/>
</dbReference>
<keyword evidence="1" id="KW-0472">Membrane</keyword>
<keyword evidence="1" id="KW-0812">Transmembrane</keyword>